<feature type="region of interest" description="Disordered" evidence="1">
    <location>
        <begin position="35"/>
        <end position="98"/>
    </location>
</feature>
<evidence type="ECO:0000256" key="1">
    <source>
        <dbReference type="SAM" id="MobiDB-lite"/>
    </source>
</evidence>
<evidence type="ECO:0000313" key="3">
    <source>
        <dbReference type="Proteomes" id="UP001295423"/>
    </source>
</evidence>
<keyword evidence="3" id="KW-1185">Reference proteome</keyword>
<feature type="compositionally biased region" description="Polar residues" evidence="1">
    <location>
        <begin position="60"/>
        <end position="72"/>
    </location>
</feature>
<dbReference type="Proteomes" id="UP001295423">
    <property type="component" value="Unassembled WGS sequence"/>
</dbReference>
<feature type="compositionally biased region" description="Polar residues" evidence="1">
    <location>
        <begin position="189"/>
        <end position="207"/>
    </location>
</feature>
<feature type="compositionally biased region" description="Basic and acidic residues" evidence="1">
    <location>
        <begin position="311"/>
        <end position="323"/>
    </location>
</feature>
<name>A0AAD2GDG1_9STRA</name>
<organism evidence="2 3">
    <name type="scientific">Cylindrotheca closterium</name>
    <dbReference type="NCBI Taxonomy" id="2856"/>
    <lineage>
        <taxon>Eukaryota</taxon>
        <taxon>Sar</taxon>
        <taxon>Stramenopiles</taxon>
        <taxon>Ochrophyta</taxon>
        <taxon>Bacillariophyta</taxon>
        <taxon>Bacillariophyceae</taxon>
        <taxon>Bacillariophycidae</taxon>
        <taxon>Bacillariales</taxon>
        <taxon>Bacillariaceae</taxon>
        <taxon>Cylindrotheca</taxon>
    </lineage>
</organism>
<protein>
    <submittedName>
        <fullName evidence="2">Uncharacterized protein</fullName>
    </submittedName>
</protein>
<gene>
    <name evidence="2" type="ORF">CYCCA115_LOCUS24229</name>
</gene>
<feature type="compositionally biased region" description="Low complexity" evidence="1">
    <location>
        <begin position="41"/>
        <end position="51"/>
    </location>
</feature>
<dbReference type="EMBL" id="CAKOGP040002480">
    <property type="protein sequence ID" value="CAJ1970207.1"/>
    <property type="molecule type" value="Genomic_DNA"/>
</dbReference>
<accession>A0AAD2GDG1</accession>
<evidence type="ECO:0000313" key="2">
    <source>
        <dbReference type="EMBL" id="CAJ1970207.1"/>
    </source>
</evidence>
<proteinExistence type="predicted"/>
<comment type="caution">
    <text evidence="2">The sequence shown here is derived from an EMBL/GenBank/DDBJ whole genome shotgun (WGS) entry which is preliminary data.</text>
</comment>
<reference evidence="2" key="1">
    <citation type="submission" date="2023-08" db="EMBL/GenBank/DDBJ databases">
        <authorList>
            <person name="Audoor S."/>
            <person name="Bilcke G."/>
        </authorList>
    </citation>
    <scope>NUCLEOTIDE SEQUENCE</scope>
</reference>
<sequence>MPLFHRSQSSARLPNGSSCHLNALVYHNDESKSISTANEMSTSPSSSSLLPMRNGKHNSSRQALHTSNSVISFGSVGSRGGRTTPNTPSKRPPHANSKIRHLRKKYPKVFSYIPEAPTQKQKLILATLILLYIHRGDVAQFLAHLIGKLIRNLITVRVMKHQLLQSSPEADALWKASIRLPNPQEYQHDTQTPQRLRQSPSPPATSSKPDDDPSPTLSDFTIDLVISHCNLPVDWIFTSFASPEEDAYNDDIGYDPLSIFRNVTIISKCNLPVEGAPPSATIIRLPNVGRCDHSYAHYLANYYFHDENHGHNEVRRSHSDHPSSLEVTAAPQESNTDASSSERNTFHATLFLKDNDNHHRAVYSRQRSLLEMLQITQKRGFACHEERIWTVSKPSDERPLQKQQQQSQRQSSFWKDVAMHPICQLSSYHNWTQLQHKQMSSYIRLRRDKIDLGQFRSTHGSTIGEYAKEMGMEIKGPIVPVCYGGNFMASADQLFRYSPSSPSSSSLFHKMEASLSRASNIAEGHFVERLWAALLSLPLTTSEVEQLKAMASAKQPICNAGTDFQGALTKY</sequence>
<feature type="region of interest" description="Disordered" evidence="1">
    <location>
        <begin position="311"/>
        <end position="342"/>
    </location>
</feature>
<dbReference type="AlphaFoldDB" id="A0AAD2GDG1"/>
<feature type="compositionally biased region" description="Polar residues" evidence="1">
    <location>
        <begin position="331"/>
        <end position="342"/>
    </location>
</feature>
<feature type="region of interest" description="Disordered" evidence="1">
    <location>
        <begin position="184"/>
        <end position="214"/>
    </location>
</feature>